<evidence type="ECO:0000313" key="2">
    <source>
        <dbReference type="Proteomes" id="UP001652661"/>
    </source>
</evidence>
<feature type="region of interest" description="Disordered" evidence="1">
    <location>
        <begin position="33"/>
        <end position="82"/>
    </location>
</feature>
<dbReference type="Proteomes" id="UP001652661">
    <property type="component" value="Chromosome X"/>
</dbReference>
<keyword evidence="2" id="KW-1185">Reference proteome</keyword>
<accession>A0A6P4I1A4</accession>
<gene>
    <name evidence="3" type="primary">LOC108074918</name>
</gene>
<name>A0A6P4I1A4_DROKI</name>
<evidence type="ECO:0000256" key="1">
    <source>
        <dbReference type="SAM" id="MobiDB-lite"/>
    </source>
</evidence>
<proteinExistence type="predicted"/>
<dbReference type="AlphaFoldDB" id="A0A6P4I1A4"/>
<feature type="compositionally biased region" description="Gly residues" evidence="1">
    <location>
        <begin position="42"/>
        <end position="51"/>
    </location>
</feature>
<keyword evidence="3" id="KW-0418">Kinase</keyword>
<organism evidence="2 3">
    <name type="scientific">Drosophila kikkawai</name>
    <name type="common">Fruit fly</name>
    <dbReference type="NCBI Taxonomy" id="30033"/>
    <lineage>
        <taxon>Eukaryota</taxon>
        <taxon>Metazoa</taxon>
        <taxon>Ecdysozoa</taxon>
        <taxon>Arthropoda</taxon>
        <taxon>Hexapoda</taxon>
        <taxon>Insecta</taxon>
        <taxon>Pterygota</taxon>
        <taxon>Neoptera</taxon>
        <taxon>Endopterygota</taxon>
        <taxon>Diptera</taxon>
        <taxon>Brachycera</taxon>
        <taxon>Muscomorpha</taxon>
        <taxon>Ephydroidea</taxon>
        <taxon>Drosophilidae</taxon>
        <taxon>Drosophila</taxon>
        <taxon>Sophophora</taxon>
    </lineage>
</organism>
<protein>
    <submittedName>
        <fullName evidence="3">Serine/threonine-protein kinase pakD</fullName>
    </submittedName>
</protein>
<dbReference type="RefSeq" id="XP_017022637.1">
    <property type="nucleotide sequence ID" value="XM_017167148.3"/>
</dbReference>
<feature type="compositionally biased region" description="Low complexity" evidence="1">
    <location>
        <begin position="208"/>
        <end position="220"/>
    </location>
</feature>
<reference evidence="3" key="1">
    <citation type="submission" date="2025-08" db="UniProtKB">
        <authorList>
            <consortium name="RefSeq"/>
        </authorList>
    </citation>
    <scope>IDENTIFICATION</scope>
    <source>
        <strain evidence="3">14028-0561.14</strain>
        <tissue evidence="3">Whole fly</tissue>
    </source>
</reference>
<dbReference type="OrthoDB" id="7883913at2759"/>
<keyword evidence="3" id="KW-0808">Transferase</keyword>
<evidence type="ECO:0000313" key="3">
    <source>
        <dbReference type="RefSeq" id="XP_017022637.1"/>
    </source>
</evidence>
<dbReference type="GeneID" id="108074918"/>
<sequence>MQRSSPFLVGKMVRGQLLGLASNWRDIRRCLASNPWSSSQSGGRGSRGGSSGDRSEGALSAGSGSDRSDQSETTKGTLARASATSMVMRDSSYYTRGVNQGSLERRINREDYMWHNRNHADTKWLNPHDPLAYRPNFSQTEPTIMKKQFMRSPDQVTREVLGRDWDEAVKTYRRSSKSNDTNDKIDWEEQQQQPQQQQNTLKLQHPSQQQQQKQHQYYQHWNAKPTQDQS</sequence>
<feature type="region of interest" description="Disordered" evidence="1">
    <location>
        <begin position="172"/>
        <end position="230"/>
    </location>
</feature>